<dbReference type="EMBL" id="CP146203">
    <property type="protein sequence ID" value="XBH21988.1"/>
    <property type="molecule type" value="Genomic_DNA"/>
</dbReference>
<sequence>MTIEALPIITGYGQSYADNAGQKKPVISVIVPMYRVAEYLADLFASIDAQIPGDFDLEFIFVDDGSPDNCAELAHTWLKSKSKNGIVIEKANGGVSSARNAGLEVARGSWVAFPDPDDLLSENFFESIARQIATEDYNSVNVIAANLQRYFENGGEIKDNHPLNFKFKSGNDLVDLTLEPHYIQLSAATAVFRKSHIDRHSIRFDTELRASEDAVFLLEVLSRSDKALLGINADSVYYYRKREAGTSALDTLSQSSTSYVERLEQGYLRVFNQIRRTSGQIPNWMMSTILYEFRWLFGAENSIQNKETVLGVEGRARFLEVVTQLLSHVSKDAILGYRTTWMSWEIRILLLALKGEENPDRQVYVTDRNHENNSFRLAYWYTGELPDERFVVAGRRVTPIAAKIQTLDYFGQRLLKLRVVWLPGAGDTMVFLDGSPWPVSLKAPHITQYSATEKDFKKKFQSSEPLEITEGQRRYTKRRGLKWHLHRAYAEWYAAKFADKVVSKLSIEELYGATGGKLAQIRRVAWEKSSVAKYGNAWVFMDRLGQAQDNAEHLYRWVRVNSPETNIWFVLEKDSPDWPRLAQEGFNLVEFRGLEHYKLMMNAINLISSHLDYDSVEPIPRCFYINSVRPWKFTFLQHGITKDDLSLWFNEKKIDLFITSTVPEFESLVADNTNYSLTSNEVKNTGMPRFDALQRKARSAQKDILLVAPTWRNYLLESKAGLRAERSLIEGFRETDYFRNWNSVLSDPLLVDFAEKQGLDLVFLPHPALMEIIGEIELPEKIRVASYADGDIQDLFVRTKFAITDYSSIGFDLVYAGSRLVYFQFDREVIHGKGHTMREGYFSYDRDGFGPVALDPESVFEKLTSIAGEMSELYESRTDALQWHQDERACERVYEAVVSLHAVSD</sequence>
<keyword evidence="1" id="KW-0328">Glycosyltransferase</keyword>
<dbReference type="PANTHER" id="PTHR22916">
    <property type="entry name" value="GLYCOSYLTRANSFERASE"/>
    <property type="match status" value="1"/>
</dbReference>
<dbReference type="InterPro" id="IPR007554">
    <property type="entry name" value="Glycerophosphate_synth"/>
</dbReference>
<evidence type="ECO:0000256" key="1">
    <source>
        <dbReference type="ARBA" id="ARBA00022676"/>
    </source>
</evidence>
<dbReference type="InterPro" id="IPR001173">
    <property type="entry name" value="Glyco_trans_2-like"/>
</dbReference>
<evidence type="ECO:0000313" key="4">
    <source>
        <dbReference type="EMBL" id="XBH21988.1"/>
    </source>
</evidence>
<gene>
    <name evidence="4" type="ORF">V5R04_01805</name>
</gene>
<name>A0AAU7DYF9_9MICO</name>
<dbReference type="CDD" id="cd00761">
    <property type="entry name" value="Glyco_tranf_GTA_type"/>
    <property type="match status" value="1"/>
</dbReference>
<protein>
    <submittedName>
        <fullName evidence="4">CDP-glycerol glycerophosphotransferase family protein</fullName>
    </submittedName>
</protein>
<dbReference type="GO" id="GO:0016020">
    <property type="term" value="C:membrane"/>
    <property type="evidence" value="ECO:0007669"/>
    <property type="project" value="InterPro"/>
</dbReference>
<dbReference type="InterPro" id="IPR029044">
    <property type="entry name" value="Nucleotide-diphossugar_trans"/>
</dbReference>
<dbReference type="Gene3D" id="3.90.550.10">
    <property type="entry name" value="Spore Coat Polysaccharide Biosynthesis Protein SpsA, Chain A"/>
    <property type="match status" value="1"/>
</dbReference>
<dbReference type="PANTHER" id="PTHR22916:SF51">
    <property type="entry name" value="GLYCOSYLTRANSFERASE EPSH-RELATED"/>
    <property type="match status" value="1"/>
</dbReference>
<dbReference type="InterPro" id="IPR043148">
    <property type="entry name" value="TagF_C"/>
</dbReference>
<dbReference type="GO" id="GO:0047355">
    <property type="term" value="F:CDP-glycerol glycerophosphotransferase activity"/>
    <property type="evidence" value="ECO:0007669"/>
    <property type="project" value="InterPro"/>
</dbReference>
<dbReference type="Pfam" id="PF04464">
    <property type="entry name" value="Glyphos_transf"/>
    <property type="match status" value="1"/>
</dbReference>
<dbReference type="SUPFAM" id="SSF53448">
    <property type="entry name" value="Nucleotide-diphospho-sugar transferases"/>
    <property type="match status" value="1"/>
</dbReference>
<feature type="domain" description="Glycosyltransferase 2-like" evidence="3">
    <location>
        <begin position="28"/>
        <end position="182"/>
    </location>
</feature>
<dbReference type="GO" id="GO:0016757">
    <property type="term" value="F:glycosyltransferase activity"/>
    <property type="evidence" value="ECO:0007669"/>
    <property type="project" value="UniProtKB-KW"/>
</dbReference>
<reference evidence="4" key="1">
    <citation type="submission" date="2024-02" db="EMBL/GenBank/DDBJ databases">
        <title>Tomenella chthoni gen. nov. sp. nov., a member of the family Jonesiaceae isolated from bat guano.</title>
        <authorList>
            <person name="Miller S.L."/>
            <person name="King J."/>
            <person name="Sankaranarayanan K."/>
            <person name="Lawson P.A."/>
        </authorList>
    </citation>
    <scope>NUCLEOTIDE SEQUENCE</scope>
    <source>
        <strain evidence="4">BS-20</strain>
    </source>
</reference>
<evidence type="ECO:0000256" key="2">
    <source>
        <dbReference type="ARBA" id="ARBA00022679"/>
    </source>
</evidence>
<accession>A0AAU7DYF9</accession>
<proteinExistence type="predicted"/>
<dbReference type="AlphaFoldDB" id="A0AAU7DYF9"/>
<dbReference type="Pfam" id="PF00535">
    <property type="entry name" value="Glycos_transf_2"/>
    <property type="match status" value="1"/>
</dbReference>
<dbReference type="Gene3D" id="3.40.50.12580">
    <property type="match status" value="1"/>
</dbReference>
<keyword evidence="2" id="KW-0808">Transferase</keyword>
<organism evidence="4">
    <name type="scientific">Jonesiaceae bacterium BS-20</name>
    <dbReference type="NCBI Taxonomy" id="3120821"/>
    <lineage>
        <taxon>Bacteria</taxon>
        <taxon>Bacillati</taxon>
        <taxon>Actinomycetota</taxon>
        <taxon>Actinomycetes</taxon>
        <taxon>Micrococcales</taxon>
        <taxon>Jonesiaceae</taxon>
    </lineage>
</organism>
<evidence type="ECO:0000259" key="3">
    <source>
        <dbReference type="Pfam" id="PF00535"/>
    </source>
</evidence>